<dbReference type="SFLD" id="SFLDS00005">
    <property type="entry name" value="Isoprenoid_Synthase_Type_I"/>
    <property type="match status" value="1"/>
</dbReference>
<keyword evidence="3" id="KW-1185">Reference proteome</keyword>
<comment type="caution">
    <text evidence="2">The sequence shown here is derived from an EMBL/GenBank/DDBJ whole genome shotgun (WGS) entry which is preliminary data.</text>
</comment>
<dbReference type="Gene3D" id="1.10.600.10">
    <property type="entry name" value="Farnesyl Diphosphate Synthase"/>
    <property type="match status" value="1"/>
</dbReference>
<name>A0ABV8NR82_9SPHI</name>
<sequence>MKAIFDNVSSQCSKIVTRSYSTSFSLGISFLSPELRGPVYAIYGFVRLADEIVDSFHGFDKASLLLKFNSDTMKAISESISLNPILNAFQAVVNQYKIDHELIHLFFQSMEMDLKKETYTEEKYERYILGSAQVVGLMCLHVFTNGEQTAYERFKKPAMKLGSAFQKVNFLRDVSADFHLLSRSYFPGVDLSQFSDEQKKEIQSDIELDFDAALEGITQLPPSSQRGVYLAYLYYRKLFNKIKGKTAAQLIAQRIRISNLYKFRLMIHSLLPRRKTKKYQSTASAESQISAIAQQPEKATAMEILKPQSSK</sequence>
<dbReference type="InterPro" id="IPR033904">
    <property type="entry name" value="Trans_IPPS_HH"/>
</dbReference>
<evidence type="ECO:0000313" key="2">
    <source>
        <dbReference type="EMBL" id="MFC4198816.1"/>
    </source>
</evidence>
<protein>
    <submittedName>
        <fullName evidence="2">Phytoene/squalene synthase family protein</fullName>
    </submittedName>
</protein>
<proteinExistence type="predicted"/>
<evidence type="ECO:0000256" key="1">
    <source>
        <dbReference type="ARBA" id="ARBA00022679"/>
    </source>
</evidence>
<dbReference type="Proteomes" id="UP001595792">
    <property type="component" value="Unassembled WGS sequence"/>
</dbReference>
<reference evidence="3" key="1">
    <citation type="journal article" date="2019" name="Int. J. Syst. Evol. Microbiol.">
        <title>The Global Catalogue of Microorganisms (GCM) 10K type strain sequencing project: providing services to taxonomists for standard genome sequencing and annotation.</title>
        <authorList>
            <consortium name="The Broad Institute Genomics Platform"/>
            <consortium name="The Broad Institute Genome Sequencing Center for Infectious Disease"/>
            <person name="Wu L."/>
            <person name="Ma J."/>
        </authorList>
    </citation>
    <scope>NUCLEOTIDE SEQUENCE [LARGE SCALE GENOMIC DNA]</scope>
    <source>
        <strain evidence="3">CCM 8689</strain>
    </source>
</reference>
<dbReference type="PROSITE" id="PS01045">
    <property type="entry name" value="SQUALEN_PHYTOEN_SYN_2"/>
    <property type="match status" value="1"/>
</dbReference>
<keyword evidence="1" id="KW-0808">Transferase</keyword>
<dbReference type="SFLD" id="SFLDG01212">
    <property type="entry name" value="Phytoene_synthase_like"/>
    <property type="match status" value="1"/>
</dbReference>
<dbReference type="SFLD" id="SFLDG01018">
    <property type="entry name" value="Squalene/Phytoene_Synthase_Lik"/>
    <property type="match status" value="1"/>
</dbReference>
<dbReference type="InterPro" id="IPR008949">
    <property type="entry name" value="Isoprenoid_synthase_dom_sf"/>
</dbReference>
<dbReference type="PANTHER" id="PTHR31480">
    <property type="entry name" value="BIFUNCTIONAL LYCOPENE CYCLASE/PHYTOENE SYNTHASE"/>
    <property type="match status" value="1"/>
</dbReference>
<dbReference type="CDD" id="cd00683">
    <property type="entry name" value="Trans_IPPS_HH"/>
    <property type="match status" value="1"/>
</dbReference>
<organism evidence="2 3">
    <name type="scientific">Pedobacter jamesrossensis</name>
    <dbReference type="NCBI Taxonomy" id="1908238"/>
    <lineage>
        <taxon>Bacteria</taxon>
        <taxon>Pseudomonadati</taxon>
        <taxon>Bacteroidota</taxon>
        <taxon>Sphingobacteriia</taxon>
        <taxon>Sphingobacteriales</taxon>
        <taxon>Sphingobacteriaceae</taxon>
        <taxon>Pedobacter</taxon>
    </lineage>
</organism>
<dbReference type="RefSeq" id="WP_378962861.1">
    <property type="nucleotide sequence ID" value="NZ_JBHRXC010000001.1"/>
</dbReference>
<dbReference type="InterPro" id="IPR019845">
    <property type="entry name" value="Squalene/phytoene_synthase_CS"/>
</dbReference>
<dbReference type="InterPro" id="IPR044843">
    <property type="entry name" value="Trans_IPPS_bact-type"/>
</dbReference>
<dbReference type="SUPFAM" id="SSF48576">
    <property type="entry name" value="Terpenoid synthases"/>
    <property type="match status" value="1"/>
</dbReference>
<dbReference type="InterPro" id="IPR002060">
    <property type="entry name" value="Squ/phyt_synthse"/>
</dbReference>
<dbReference type="EMBL" id="JBHSBY010000143">
    <property type="protein sequence ID" value="MFC4198816.1"/>
    <property type="molecule type" value="Genomic_DNA"/>
</dbReference>
<gene>
    <name evidence="2" type="ORF">ACFOUY_19070</name>
</gene>
<dbReference type="Pfam" id="PF00494">
    <property type="entry name" value="SQS_PSY"/>
    <property type="match status" value="1"/>
</dbReference>
<evidence type="ECO:0000313" key="3">
    <source>
        <dbReference type="Proteomes" id="UP001595792"/>
    </source>
</evidence>
<accession>A0ABV8NR82</accession>